<evidence type="ECO:0000256" key="1">
    <source>
        <dbReference type="SAM" id="MobiDB-lite"/>
    </source>
</evidence>
<reference evidence="3" key="1">
    <citation type="journal article" date="2023" name="Commun. Biol.">
        <title>Genome analysis of Parmales, the sister group of diatoms, reveals the evolutionary specialization of diatoms from phago-mixotrophs to photoautotrophs.</title>
        <authorList>
            <person name="Ban H."/>
            <person name="Sato S."/>
            <person name="Yoshikawa S."/>
            <person name="Yamada K."/>
            <person name="Nakamura Y."/>
            <person name="Ichinomiya M."/>
            <person name="Sato N."/>
            <person name="Blanc-Mathieu R."/>
            <person name="Endo H."/>
            <person name="Kuwata A."/>
            <person name="Ogata H."/>
        </authorList>
    </citation>
    <scope>NUCLEOTIDE SEQUENCE [LARGE SCALE GENOMIC DNA]</scope>
</reference>
<dbReference type="EMBL" id="BLQM01000177">
    <property type="protein sequence ID" value="GMH72609.1"/>
    <property type="molecule type" value="Genomic_DNA"/>
</dbReference>
<dbReference type="AlphaFoldDB" id="A0A9W7AQL7"/>
<comment type="caution">
    <text evidence="2">The sequence shown here is derived from an EMBL/GenBank/DDBJ whole genome shotgun (WGS) entry which is preliminary data.</text>
</comment>
<feature type="region of interest" description="Disordered" evidence="1">
    <location>
        <begin position="84"/>
        <end position="103"/>
    </location>
</feature>
<sequence>MKLAMERNDVVRVAELEKDKSDKLFAMERMREAKKKGQLRLYKVWSDRLKLLQSLDGDGYLESKDEWYEETRLKNVKRLENSNSSEGLDELLKGTSLDPNNDE</sequence>
<proteinExistence type="predicted"/>
<protein>
    <submittedName>
        <fullName evidence="2">Uncharacterized protein</fullName>
    </submittedName>
</protein>
<organism evidence="2 3">
    <name type="scientific">Triparma laevis f. inornata</name>
    <dbReference type="NCBI Taxonomy" id="1714386"/>
    <lineage>
        <taxon>Eukaryota</taxon>
        <taxon>Sar</taxon>
        <taxon>Stramenopiles</taxon>
        <taxon>Ochrophyta</taxon>
        <taxon>Bolidophyceae</taxon>
        <taxon>Parmales</taxon>
        <taxon>Triparmaceae</taxon>
        <taxon>Triparma</taxon>
    </lineage>
</organism>
<name>A0A9W7AQL7_9STRA</name>
<gene>
    <name evidence="2" type="ORF">TL16_g05964</name>
</gene>
<evidence type="ECO:0000313" key="2">
    <source>
        <dbReference type="EMBL" id="GMH72609.1"/>
    </source>
</evidence>
<dbReference type="Proteomes" id="UP001162640">
    <property type="component" value="Unassembled WGS sequence"/>
</dbReference>
<evidence type="ECO:0000313" key="3">
    <source>
        <dbReference type="Proteomes" id="UP001162640"/>
    </source>
</evidence>
<accession>A0A9W7AQL7</accession>